<organism evidence="5 6">
    <name type="scientific">Mesosutterella multiformis</name>
    <dbReference type="NCBI Taxonomy" id="2259133"/>
    <lineage>
        <taxon>Bacteria</taxon>
        <taxon>Pseudomonadati</taxon>
        <taxon>Pseudomonadota</taxon>
        <taxon>Betaproteobacteria</taxon>
        <taxon>Burkholderiales</taxon>
        <taxon>Sutterellaceae</taxon>
        <taxon>Mesosutterella</taxon>
    </lineage>
</organism>
<keyword evidence="2" id="KW-0479">Metal-binding</keyword>
<dbReference type="GO" id="GO:0030973">
    <property type="term" value="F:molybdate ion binding"/>
    <property type="evidence" value="ECO:0007669"/>
    <property type="project" value="TreeGrafter"/>
</dbReference>
<protein>
    <recommendedName>
        <fullName evidence="7">Molybdate ABC transporter substrate-binding protein</fullName>
    </recommendedName>
</protein>
<evidence type="ECO:0000313" key="6">
    <source>
        <dbReference type="Proteomes" id="UP000266091"/>
    </source>
</evidence>
<dbReference type="NCBIfam" id="TIGR01256">
    <property type="entry name" value="modA"/>
    <property type="match status" value="1"/>
</dbReference>
<comment type="similarity">
    <text evidence="1">Belongs to the bacterial solute-binding protein ModA family.</text>
</comment>
<dbReference type="PANTHER" id="PTHR30632">
    <property type="entry name" value="MOLYBDATE-BINDING PERIPLASMIC PROTEIN"/>
    <property type="match status" value="1"/>
</dbReference>
<evidence type="ECO:0000256" key="2">
    <source>
        <dbReference type="ARBA" id="ARBA00022723"/>
    </source>
</evidence>
<gene>
    <name evidence="5" type="ORF">MESMUL_20360</name>
</gene>
<dbReference type="RefSeq" id="WP_116270902.1">
    <property type="nucleotide sequence ID" value="NZ_BGZJ01000002.1"/>
</dbReference>
<dbReference type="InterPro" id="IPR005950">
    <property type="entry name" value="ModA"/>
</dbReference>
<keyword evidence="6" id="KW-1185">Reference proteome</keyword>
<evidence type="ECO:0000256" key="1">
    <source>
        <dbReference type="ARBA" id="ARBA00009175"/>
    </source>
</evidence>
<evidence type="ECO:0000256" key="3">
    <source>
        <dbReference type="ARBA" id="ARBA00022729"/>
    </source>
</evidence>
<accession>A0A388SE79</accession>
<dbReference type="AlphaFoldDB" id="A0A388SE79"/>
<dbReference type="SUPFAM" id="SSF53850">
    <property type="entry name" value="Periplasmic binding protein-like II"/>
    <property type="match status" value="1"/>
</dbReference>
<feature type="chain" id="PRO_5017254001" description="Molybdate ABC transporter substrate-binding protein" evidence="4">
    <location>
        <begin position="24"/>
        <end position="251"/>
    </location>
</feature>
<sequence length="251" mass="26329">MKNTAIFAALCGAAFAMSGKAFAAPSVLGVTTGAGYIPMVKAVNEVCKAPDVKIEGHFGGNIGQELAQIEAGNDVSVVVSDASTLKKIKSKVTYTKTVTLGDTPMMMVWKKGLNLKSPADLTNASVTRIAAPDPKAAIYGRTATQWLSGQKPEVKKALEAKWLTVGNVPQAISYVVRGEADVAFVNVVAAKKNHEKLGGMMPVKTGYEPITMTASIVKGAPNEKAAEQYLSCLTTPKAKAVLQKFGVGDVK</sequence>
<dbReference type="Gene3D" id="3.40.190.10">
    <property type="entry name" value="Periplasmic binding protein-like II"/>
    <property type="match status" value="2"/>
</dbReference>
<feature type="signal peptide" evidence="4">
    <location>
        <begin position="1"/>
        <end position="23"/>
    </location>
</feature>
<evidence type="ECO:0000256" key="4">
    <source>
        <dbReference type="SAM" id="SignalP"/>
    </source>
</evidence>
<comment type="caution">
    <text evidence="5">The sequence shown here is derived from an EMBL/GenBank/DDBJ whole genome shotgun (WGS) entry which is preliminary data.</text>
</comment>
<proteinExistence type="inferred from homology"/>
<evidence type="ECO:0000313" key="5">
    <source>
        <dbReference type="EMBL" id="GBO94682.1"/>
    </source>
</evidence>
<dbReference type="InterPro" id="IPR050682">
    <property type="entry name" value="ModA/WtpA"/>
</dbReference>
<dbReference type="EMBL" id="BGZJ01000002">
    <property type="protein sequence ID" value="GBO94682.1"/>
    <property type="molecule type" value="Genomic_DNA"/>
</dbReference>
<dbReference type="GO" id="GO:0046872">
    <property type="term" value="F:metal ion binding"/>
    <property type="evidence" value="ECO:0007669"/>
    <property type="project" value="UniProtKB-KW"/>
</dbReference>
<reference evidence="5 6" key="1">
    <citation type="journal article" date="2018" name="Int. J. Syst. Evol. Microbiol.">
        <title>Mesosutterella multiformis gen. nov., sp. nov., a member of the family Sutterellaceae and Sutterella megalosphaeroides sp. nov., isolated from human faeces.</title>
        <authorList>
            <person name="Sakamoto M."/>
            <person name="Ikeyama N."/>
            <person name="Kunihiro T."/>
            <person name="Iino T."/>
            <person name="Yuki M."/>
            <person name="Ohkuma M."/>
        </authorList>
    </citation>
    <scope>NUCLEOTIDE SEQUENCE [LARGE SCALE GENOMIC DNA]</scope>
    <source>
        <strain evidence="5 6">4NBBH2</strain>
    </source>
</reference>
<dbReference type="Proteomes" id="UP000266091">
    <property type="component" value="Unassembled WGS sequence"/>
</dbReference>
<evidence type="ECO:0008006" key="7">
    <source>
        <dbReference type="Google" id="ProtNLM"/>
    </source>
</evidence>
<dbReference type="Pfam" id="PF13531">
    <property type="entry name" value="SBP_bac_11"/>
    <property type="match status" value="1"/>
</dbReference>
<name>A0A388SE79_9BURK</name>
<keyword evidence="3 4" id="KW-0732">Signal</keyword>
<dbReference type="PANTHER" id="PTHR30632:SF0">
    <property type="entry name" value="SULFATE-BINDING PROTEIN"/>
    <property type="match status" value="1"/>
</dbReference>
<dbReference type="GO" id="GO:0015689">
    <property type="term" value="P:molybdate ion transport"/>
    <property type="evidence" value="ECO:0007669"/>
    <property type="project" value="InterPro"/>
</dbReference>
<dbReference type="OrthoDB" id="9785015at2"/>